<evidence type="ECO:0000313" key="2">
    <source>
        <dbReference type="EMBL" id="RAY16768.1"/>
    </source>
</evidence>
<dbReference type="Proteomes" id="UP000251891">
    <property type="component" value="Unassembled WGS sequence"/>
</dbReference>
<feature type="region of interest" description="Disordered" evidence="1">
    <location>
        <begin position="31"/>
        <end position="52"/>
    </location>
</feature>
<keyword evidence="3" id="KW-1185">Reference proteome</keyword>
<proteinExistence type="predicted"/>
<evidence type="ECO:0000256" key="1">
    <source>
        <dbReference type="SAM" id="MobiDB-lite"/>
    </source>
</evidence>
<organism evidence="2 3">
    <name type="scientific">Actinomadura craniellae</name>
    <dbReference type="NCBI Taxonomy" id="2231787"/>
    <lineage>
        <taxon>Bacteria</taxon>
        <taxon>Bacillati</taxon>
        <taxon>Actinomycetota</taxon>
        <taxon>Actinomycetes</taxon>
        <taxon>Streptosporangiales</taxon>
        <taxon>Thermomonosporaceae</taxon>
        <taxon>Actinomadura</taxon>
    </lineage>
</organism>
<comment type="caution">
    <text evidence="2">The sequence shown here is derived from an EMBL/GenBank/DDBJ whole genome shotgun (WGS) entry which is preliminary data.</text>
</comment>
<sequence length="82" mass="9026">MWIGRDAGGQVTCFVADMLVLHDTKALPPTTPSTAVFLPPTPPGTDDRRQAPFTRPSATAEFITTQITDIVDFRAELNARRR</sequence>
<accession>A0A365HCN4</accession>
<evidence type="ECO:0000313" key="3">
    <source>
        <dbReference type="Proteomes" id="UP000251891"/>
    </source>
</evidence>
<gene>
    <name evidence="2" type="ORF">DPM19_00950</name>
</gene>
<dbReference type="RefSeq" id="WP_111862820.1">
    <property type="nucleotide sequence ID" value="NZ_QLYX01000001.1"/>
</dbReference>
<dbReference type="AlphaFoldDB" id="A0A365HCN4"/>
<dbReference type="EMBL" id="QLYX01000001">
    <property type="protein sequence ID" value="RAY16768.1"/>
    <property type="molecule type" value="Genomic_DNA"/>
</dbReference>
<name>A0A365HCN4_9ACTN</name>
<protein>
    <submittedName>
        <fullName evidence="2">Uncharacterized protein</fullName>
    </submittedName>
</protein>
<reference evidence="2 3" key="1">
    <citation type="submission" date="2018-06" db="EMBL/GenBank/DDBJ databases">
        <title>Actinomadura craniellae sp. nov. isolated from marine sponge Craniella sp.</title>
        <authorList>
            <person name="Li L."/>
            <person name="Xu Q.H."/>
            <person name="Lin H.W."/>
            <person name="Lu Y.H."/>
        </authorList>
    </citation>
    <scope>NUCLEOTIDE SEQUENCE [LARGE SCALE GENOMIC DNA]</scope>
    <source>
        <strain evidence="2 3">LHW63021</strain>
    </source>
</reference>